<dbReference type="CDD" id="cd12108">
    <property type="entry name" value="Hr-like"/>
    <property type="match status" value="1"/>
</dbReference>
<dbReference type="RefSeq" id="WP_281912933.1">
    <property type="nucleotide sequence ID" value="NZ_AP026966.1"/>
</dbReference>
<name>A0ABM8C358_9BURK</name>
<keyword evidence="3" id="KW-1185">Reference proteome</keyword>
<organism evidence="2 3">
    <name type="scientific">Massilia varians</name>
    <dbReference type="NCBI Taxonomy" id="457921"/>
    <lineage>
        <taxon>Bacteria</taxon>
        <taxon>Pseudomonadati</taxon>
        <taxon>Pseudomonadota</taxon>
        <taxon>Betaproteobacteria</taxon>
        <taxon>Burkholderiales</taxon>
        <taxon>Oxalobacteraceae</taxon>
        <taxon>Telluria group</taxon>
        <taxon>Massilia</taxon>
    </lineage>
</organism>
<dbReference type="InterPro" id="IPR012312">
    <property type="entry name" value="Hemerythrin-like"/>
</dbReference>
<dbReference type="Proteomes" id="UP001163336">
    <property type="component" value="Chromosome"/>
</dbReference>
<reference evidence="2" key="1">
    <citation type="submission" date="2022-11" db="EMBL/GenBank/DDBJ databases">
        <title>Isolation and characterization of PLA-degrading bacterium Massilia sp. from Antarctic soil.</title>
        <authorList>
            <person name="Sato K."/>
            <person name="Gomez-Fuentes C."/>
            <person name="Ahmad S.A."/>
            <person name="Zulkharnain A."/>
        </authorList>
    </citation>
    <scope>NUCLEOTIDE SEQUENCE</scope>
    <source>
        <strain evidence="2">N-3</strain>
    </source>
</reference>
<dbReference type="EMBL" id="AP026966">
    <property type="protein sequence ID" value="BDT57621.1"/>
    <property type="molecule type" value="Genomic_DNA"/>
</dbReference>
<evidence type="ECO:0000313" key="3">
    <source>
        <dbReference type="Proteomes" id="UP001163336"/>
    </source>
</evidence>
<gene>
    <name evidence="2" type="ORF">MasN3_11150</name>
</gene>
<dbReference type="Gene3D" id="1.20.120.520">
    <property type="entry name" value="nmb1532 protein domain like"/>
    <property type="match status" value="1"/>
</dbReference>
<dbReference type="PANTHER" id="PTHR35585:SF1">
    <property type="entry name" value="HHE DOMAIN PROTEIN (AFU_ORTHOLOGUE AFUA_4G00730)"/>
    <property type="match status" value="1"/>
</dbReference>
<evidence type="ECO:0000313" key="2">
    <source>
        <dbReference type="EMBL" id="BDT57621.1"/>
    </source>
</evidence>
<feature type="domain" description="Hemerythrin-like" evidence="1">
    <location>
        <begin position="15"/>
        <end position="129"/>
    </location>
</feature>
<protein>
    <recommendedName>
        <fullName evidence="1">Hemerythrin-like domain-containing protein</fullName>
    </recommendedName>
</protein>
<evidence type="ECO:0000259" key="1">
    <source>
        <dbReference type="Pfam" id="PF01814"/>
    </source>
</evidence>
<dbReference type="Pfam" id="PF01814">
    <property type="entry name" value="Hemerythrin"/>
    <property type="match status" value="1"/>
</dbReference>
<accession>A0ABM8C358</accession>
<dbReference type="PANTHER" id="PTHR35585">
    <property type="entry name" value="HHE DOMAIN PROTEIN (AFU_ORTHOLOGUE AFUA_4G00730)"/>
    <property type="match status" value="1"/>
</dbReference>
<sequence length="165" mass="18405">MATDKAAGAFPVDQPVKALIRDHDMVRALADRYLASDNPEVRKQAGTQILQSLHMHSRLEESIFYPAVRSIDASLISHFEQDHLKVDDLVATLEGMSLDDSHSDTLMRELISAVTAHIQEEENQLFPRIEGSGIDMTPVGLQMQSFEANLVHTQAQISDGSIRRR</sequence>
<proteinExistence type="predicted"/>